<dbReference type="Gene3D" id="1.10.357.10">
    <property type="entry name" value="Tetracycline Repressor, domain 2"/>
    <property type="match status" value="1"/>
</dbReference>
<dbReference type="PROSITE" id="PS50977">
    <property type="entry name" value="HTH_TETR_2"/>
    <property type="match status" value="1"/>
</dbReference>
<dbReference type="GO" id="GO:0000976">
    <property type="term" value="F:transcription cis-regulatory region binding"/>
    <property type="evidence" value="ECO:0007669"/>
    <property type="project" value="TreeGrafter"/>
</dbReference>
<feature type="region of interest" description="Disordered" evidence="5">
    <location>
        <begin position="1"/>
        <end position="21"/>
    </location>
</feature>
<protein>
    <submittedName>
        <fullName evidence="7">TetR/AcrR family transcriptional regulator</fullName>
    </submittedName>
</protein>
<feature type="domain" description="HTH tetR-type" evidence="6">
    <location>
        <begin position="20"/>
        <end position="80"/>
    </location>
</feature>
<keyword evidence="8" id="KW-1185">Reference proteome</keyword>
<dbReference type="InterPro" id="IPR001647">
    <property type="entry name" value="HTH_TetR"/>
</dbReference>
<dbReference type="EMBL" id="CP039865">
    <property type="protein sequence ID" value="QCK88423.1"/>
    <property type="molecule type" value="Genomic_DNA"/>
</dbReference>
<dbReference type="Pfam" id="PF14246">
    <property type="entry name" value="TetR_C_7"/>
    <property type="match status" value="1"/>
</dbReference>
<proteinExistence type="predicted"/>
<dbReference type="RefSeq" id="WP_137101749.1">
    <property type="nucleotide sequence ID" value="NZ_CP039865.1"/>
</dbReference>
<evidence type="ECO:0000256" key="2">
    <source>
        <dbReference type="ARBA" id="ARBA00023125"/>
    </source>
</evidence>
<evidence type="ECO:0000256" key="1">
    <source>
        <dbReference type="ARBA" id="ARBA00023015"/>
    </source>
</evidence>
<keyword evidence="3" id="KW-0804">Transcription</keyword>
<dbReference type="GO" id="GO:0003700">
    <property type="term" value="F:DNA-binding transcription factor activity"/>
    <property type="evidence" value="ECO:0007669"/>
    <property type="project" value="TreeGrafter"/>
</dbReference>
<name>A0A4D7QR03_9HYPH</name>
<reference evidence="7 8" key="1">
    <citation type="submission" date="2019-04" db="EMBL/GenBank/DDBJ databases">
        <title>Phreatobacter aquaticus sp. nov.</title>
        <authorList>
            <person name="Choi A."/>
            <person name="Baek K."/>
        </authorList>
    </citation>
    <scope>NUCLEOTIDE SEQUENCE [LARGE SCALE GENOMIC DNA]</scope>
    <source>
        <strain evidence="7 8">NMCR1094</strain>
    </source>
</reference>
<evidence type="ECO:0000256" key="3">
    <source>
        <dbReference type="ARBA" id="ARBA00023163"/>
    </source>
</evidence>
<dbReference type="PRINTS" id="PR00455">
    <property type="entry name" value="HTHTETR"/>
</dbReference>
<evidence type="ECO:0000259" key="6">
    <source>
        <dbReference type="PROSITE" id="PS50977"/>
    </source>
</evidence>
<keyword evidence="1" id="KW-0805">Transcription regulation</keyword>
<accession>A0A4D7QR03</accession>
<dbReference type="Pfam" id="PF00440">
    <property type="entry name" value="TetR_N"/>
    <property type="match status" value="1"/>
</dbReference>
<feature type="DNA-binding region" description="H-T-H motif" evidence="4">
    <location>
        <begin position="43"/>
        <end position="62"/>
    </location>
</feature>
<evidence type="ECO:0000256" key="5">
    <source>
        <dbReference type="SAM" id="MobiDB-lite"/>
    </source>
</evidence>
<gene>
    <name evidence="7" type="ORF">E8L99_23010</name>
</gene>
<evidence type="ECO:0000313" key="8">
    <source>
        <dbReference type="Proteomes" id="UP000298588"/>
    </source>
</evidence>
<dbReference type="SUPFAM" id="SSF46689">
    <property type="entry name" value="Homeodomain-like"/>
    <property type="match status" value="1"/>
</dbReference>
<keyword evidence="2 4" id="KW-0238">DNA-binding</keyword>
<dbReference type="AlphaFoldDB" id="A0A4D7QR03"/>
<dbReference type="InterPro" id="IPR009057">
    <property type="entry name" value="Homeodomain-like_sf"/>
</dbReference>
<dbReference type="Proteomes" id="UP000298588">
    <property type="component" value="Chromosome"/>
</dbReference>
<dbReference type="PANTHER" id="PTHR30055">
    <property type="entry name" value="HTH-TYPE TRANSCRIPTIONAL REGULATOR RUTR"/>
    <property type="match status" value="1"/>
</dbReference>
<dbReference type="InterPro" id="IPR039536">
    <property type="entry name" value="TetR_C_Proteobacteria"/>
</dbReference>
<dbReference type="KEGG" id="paqt:E8L99_23010"/>
<dbReference type="OrthoDB" id="7584337at2"/>
<dbReference type="InterPro" id="IPR050109">
    <property type="entry name" value="HTH-type_TetR-like_transc_reg"/>
</dbReference>
<dbReference type="PANTHER" id="PTHR30055:SF234">
    <property type="entry name" value="HTH-TYPE TRANSCRIPTIONAL REGULATOR BETI"/>
    <property type="match status" value="1"/>
</dbReference>
<organism evidence="7 8">
    <name type="scientific">Phreatobacter aquaticus</name>
    <dbReference type="NCBI Taxonomy" id="2570229"/>
    <lineage>
        <taxon>Bacteria</taxon>
        <taxon>Pseudomonadati</taxon>
        <taxon>Pseudomonadota</taxon>
        <taxon>Alphaproteobacteria</taxon>
        <taxon>Hyphomicrobiales</taxon>
        <taxon>Phreatobacteraceae</taxon>
        <taxon>Phreatobacter</taxon>
    </lineage>
</organism>
<sequence length="216" mass="23715">MDDSLVAPPRRGRPKALSDAHQRDRVLTALHQVLAEKGYAGTTMDLVATTAGLSKKTLYALFDSKEQVFGALVDQHRTSILDLPRAVSDQPLADELAAIFRLDLDPARAKARHAILEVMIAEARRHPELRGVLDIHGPFAAEALLSQWLSRECQRGRLVLADPADAAAILMGMMFSVLVPKPFETDMQASEALPARRGRLAIDIFLNGTERPASRH</sequence>
<evidence type="ECO:0000313" key="7">
    <source>
        <dbReference type="EMBL" id="QCK88423.1"/>
    </source>
</evidence>
<evidence type="ECO:0000256" key="4">
    <source>
        <dbReference type="PROSITE-ProRule" id="PRU00335"/>
    </source>
</evidence>